<keyword evidence="1" id="KW-0732">Signal</keyword>
<keyword evidence="2" id="KW-0472">Membrane</keyword>
<name>A0AAE3IRC7_9BACI</name>
<dbReference type="Proteomes" id="UP001209318">
    <property type="component" value="Unassembled WGS sequence"/>
</dbReference>
<evidence type="ECO:0000256" key="2">
    <source>
        <dbReference type="SAM" id="Phobius"/>
    </source>
</evidence>
<reference evidence="3" key="1">
    <citation type="submission" date="2022-10" db="EMBL/GenBank/DDBJ databases">
        <title>Description of Fervidibacillus gen. nov. in the family Fervidibacillaceae fam. nov. with two species, Fervidibacillus albus sp. nov., and Fervidibacillus halotolerans sp. nov., isolated from tidal flat sediments.</title>
        <authorList>
            <person name="Kwon K.K."/>
            <person name="Yang S.-H."/>
        </authorList>
    </citation>
    <scope>NUCLEOTIDE SEQUENCE</scope>
    <source>
        <strain evidence="3">JCM 19140</strain>
    </source>
</reference>
<comment type="caution">
    <text evidence="3">The sequence shown here is derived from an EMBL/GenBank/DDBJ whole genome shotgun (WGS) entry which is preliminary data.</text>
</comment>
<feature type="transmembrane region" description="Helical" evidence="2">
    <location>
        <begin position="57"/>
        <end position="77"/>
    </location>
</feature>
<evidence type="ECO:0000313" key="3">
    <source>
        <dbReference type="EMBL" id="MCU9613027.1"/>
    </source>
</evidence>
<keyword evidence="2" id="KW-1133">Transmembrane helix</keyword>
<evidence type="ECO:0000256" key="1">
    <source>
        <dbReference type="ARBA" id="ARBA00022729"/>
    </source>
</evidence>
<evidence type="ECO:0000313" key="4">
    <source>
        <dbReference type="Proteomes" id="UP001209318"/>
    </source>
</evidence>
<dbReference type="AlphaFoldDB" id="A0AAE3IRC7"/>
<sequence length="273" mass="31043">MKFSEQSHHEEALKKWNEGITWKENDQERTRNQFVKQLDKESERKSRVTGHRLKTPIIPVFATLVFVGVLAIVLFSGPLNKLFQSTTEINFAGNPESTAELAVITDEMYEKIELGMDYKEVMKMIGGGKERSKNIGNLGTDYEFQGENHAVYLLFDNETNSLTCKGNTITSVCNDYQATSESSEAAETLDVRAVVWNQLPTDFLQYIDGSWQDGKVGKIKLEEGMGDIHDKSYIGKEVYLIEFPRKDKTIEPTHLIVYASIEDYQFLGIGYVE</sequence>
<dbReference type="Gene3D" id="3.30.1450.10">
    <property type="match status" value="1"/>
</dbReference>
<dbReference type="InterPro" id="IPR037873">
    <property type="entry name" value="BamE-like"/>
</dbReference>
<keyword evidence="2" id="KW-0812">Transmembrane</keyword>
<gene>
    <name evidence="3" type="ORF">OEV98_05620</name>
</gene>
<dbReference type="EMBL" id="JAOUSF010000002">
    <property type="protein sequence ID" value="MCU9613027.1"/>
    <property type="molecule type" value="Genomic_DNA"/>
</dbReference>
<dbReference type="RefSeq" id="WP_263072233.1">
    <property type="nucleotide sequence ID" value="NZ_JAOUSF010000002.1"/>
</dbReference>
<proteinExistence type="predicted"/>
<protein>
    <submittedName>
        <fullName evidence="3">Uncharacterized protein</fullName>
    </submittedName>
</protein>
<organism evidence="3 4">
    <name type="scientific">Perspicuibacillus lycopersici</name>
    <dbReference type="NCBI Taxonomy" id="1325689"/>
    <lineage>
        <taxon>Bacteria</taxon>
        <taxon>Bacillati</taxon>
        <taxon>Bacillota</taxon>
        <taxon>Bacilli</taxon>
        <taxon>Bacillales</taxon>
        <taxon>Bacillaceae</taxon>
        <taxon>Perspicuibacillus</taxon>
    </lineage>
</organism>
<accession>A0AAE3IRC7</accession>
<keyword evidence="4" id="KW-1185">Reference proteome</keyword>